<dbReference type="STRING" id="159449.B4N89_03805"/>
<evidence type="ECO:0000313" key="4">
    <source>
        <dbReference type="Proteomes" id="UP000190037"/>
    </source>
</evidence>
<feature type="signal peptide" evidence="2">
    <location>
        <begin position="1"/>
        <end position="34"/>
    </location>
</feature>
<name>A0A1T3NTH8_9ACTN</name>
<reference evidence="3 4" key="1">
    <citation type="submission" date="2017-03" db="EMBL/GenBank/DDBJ databases">
        <title>Draft genome sequence of Streptomyces scabrisporus NF3, endophyte isolated from Amphipterygium adstringens.</title>
        <authorList>
            <person name="Vazquez M."/>
            <person name="Ceapa C.D."/>
            <person name="Rodriguez Luna D."/>
            <person name="Sanchez Esquivel S."/>
        </authorList>
    </citation>
    <scope>NUCLEOTIDE SEQUENCE [LARGE SCALE GENOMIC DNA]</scope>
    <source>
        <strain evidence="3 4">NF3</strain>
    </source>
</reference>
<feature type="chain" id="PRO_5013114839" description="Secreted protein" evidence="2">
    <location>
        <begin position="35"/>
        <end position="132"/>
    </location>
</feature>
<evidence type="ECO:0008006" key="5">
    <source>
        <dbReference type="Google" id="ProtNLM"/>
    </source>
</evidence>
<dbReference type="Proteomes" id="UP000190037">
    <property type="component" value="Unassembled WGS sequence"/>
</dbReference>
<gene>
    <name evidence="3" type="ORF">B4N89_03805</name>
</gene>
<keyword evidence="4" id="KW-1185">Reference proteome</keyword>
<proteinExistence type="predicted"/>
<sequence>MASLSVPLRPVIRLLAGAVLACAALLGSAFPVHAESLPSTATIPTVCPFHHSAHEQRDVGGPDDKGDGSGRCGDRSHACVPATVPPLPPVFAPAPCSMLPPWLADPDAVGIALAPTPAKDAPDLTVLCVSRT</sequence>
<evidence type="ECO:0000313" key="3">
    <source>
        <dbReference type="EMBL" id="OPC80193.1"/>
    </source>
</evidence>
<dbReference type="EMBL" id="MWQN01000001">
    <property type="protein sequence ID" value="OPC80193.1"/>
    <property type="molecule type" value="Genomic_DNA"/>
</dbReference>
<feature type="region of interest" description="Disordered" evidence="1">
    <location>
        <begin position="53"/>
        <end position="75"/>
    </location>
</feature>
<accession>A0A1T3NTH8</accession>
<evidence type="ECO:0000256" key="1">
    <source>
        <dbReference type="SAM" id="MobiDB-lite"/>
    </source>
</evidence>
<keyword evidence="2" id="KW-0732">Signal</keyword>
<evidence type="ECO:0000256" key="2">
    <source>
        <dbReference type="SAM" id="SignalP"/>
    </source>
</evidence>
<organism evidence="3 4">
    <name type="scientific">Embleya scabrispora</name>
    <dbReference type="NCBI Taxonomy" id="159449"/>
    <lineage>
        <taxon>Bacteria</taxon>
        <taxon>Bacillati</taxon>
        <taxon>Actinomycetota</taxon>
        <taxon>Actinomycetes</taxon>
        <taxon>Kitasatosporales</taxon>
        <taxon>Streptomycetaceae</taxon>
        <taxon>Embleya</taxon>
    </lineage>
</organism>
<dbReference type="AlphaFoldDB" id="A0A1T3NTH8"/>
<protein>
    <recommendedName>
        <fullName evidence="5">Secreted protein</fullName>
    </recommendedName>
</protein>
<comment type="caution">
    <text evidence="3">The sequence shown here is derived from an EMBL/GenBank/DDBJ whole genome shotgun (WGS) entry which is preliminary data.</text>
</comment>